<comment type="caution">
    <text evidence="1">The sequence shown here is derived from an EMBL/GenBank/DDBJ whole genome shotgun (WGS) entry which is preliminary data.</text>
</comment>
<protein>
    <submittedName>
        <fullName evidence="1">Uncharacterized protein</fullName>
    </submittedName>
</protein>
<gene>
    <name evidence="1" type="ORF">C0Q88_07460</name>
</gene>
<sequence length="101" mass="11363">MAKKVGTYEIPFDKEGNQLDYGGWAHEMVPNHEFEDTLTYQSCGRGRSSVGFTFTRTDGRTVNVFLTDMDKWIPQMAGGKITGKFTFVKHGQNYGCTQVQA</sequence>
<evidence type="ECO:0000313" key="2">
    <source>
        <dbReference type="Proteomes" id="UP000234456"/>
    </source>
</evidence>
<evidence type="ECO:0000313" key="1">
    <source>
        <dbReference type="EMBL" id="PLC44508.1"/>
    </source>
</evidence>
<accession>A0A2N4TXV0</accession>
<dbReference type="RefSeq" id="WP_102064919.1">
    <property type="nucleotide sequence ID" value="NZ_PKQE01000001.1"/>
</dbReference>
<dbReference type="AlphaFoldDB" id="A0A2N4TXV0"/>
<reference evidence="1 2" key="1">
    <citation type="submission" date="2017-12" db="EMBL/GenBank/DDBJ databases">
        <title>Draft genome sequence of Ralstonia pickettii 52.</title>
        <authorList>
            <person name="Zheng B."/>
        </authorList>
    </citation>
    <scope>NUCLEOTIDE SEQUENCE [LARGE SCALE GENOMIC DNA]</scope>
    <source>
        <strain evidence="1 2">52</strain>
    </source>
</reference>
<dbReference type="Proteomes" id="UP000234456">
    <property type="component" value="Unassembled WGS sequence"/>
</dbReference>
<organism evidence="1 2">
    <name type="scientific">Ralstonia pickettii</name>
    <name type="common">Burkholderia pickettii</name>
    <dbReference type="NCBI Taxonomy" id="329"/>
    <lineage>
        <taxon>Bacteria</taxon>
        <taxon>Pseudomonadati</taxon>
        <taxon>Pseudomonadota</taxon>
        <taxon>Betaproteobacteria</taxon>
        <taxon>Burkholderiales</taxon>
        <taxon>Burkholderiaceae</taxon>
        <taxon>Ralstonia</taxon>
    </lineage>
</organism>
<dbReference type="OrthoDB" id="9927660at2"/>
<dbReference type="EMBL" id="PKQE01000001">
    <property type="protein sequence ID" value="PLC44508.1"/>
    <property type="molecule type" value="Genomic_DNA"/>
</dbReference>
<proteinExistence type="predicted"/>
<name>A0A2N4TXV0_RALPI</name>